<name>A0A839T750_AZOMA</name>
<dbReference type="RefSeq" id="WP_183168151.1">
    <property type="nucleotide sequence ID" value="NZ_JACHXI010000032.1"/>
</dbReference>
<reference evidence="1 2" key="1">
    <citation type="submission" date="2020-08" db="EMBL/GenBank/DDBJ databases">
        <title>Genomic Encyclopedia of Type Strains, Phase III (KMG-III): the genomes of soil and plant-associated and newly described type strains.</title>
        <authorList>
            <person name="Whitman W."/>
        </authorList>
    </citation>
    <scope>NUCLEOTIDE SEQUENCE [LARGE SCALE GENOMIC DNA]</scope>
    <source>
        <strain evidence="1 2">CECT 4462</strain>
    </source>
</reference>
<comment type="caution">
    <text evidence="1">The sequence shown here is derived from an EMBL/GenBank/DDBJ whole genome shotgun (WGS) entry which is preliminary data.</text>
</comment>
<dbReference type="Proteomes" id="UP000549250">
    <property type="component" value="Unassembled WGS sequence"/>
</dbReference>
<proteinExistence type="predicted"/>
<gene>
    <name evidence="1" type="ORF">FHR87_003737</name>
</gene>
<organism evidence="1 2">
    <name type="scientific">Azomonas macrocytogenes</name>
    <name type="common">Azotobacter macrocytogenes</name>
    <dbReference type="NCBI Taxonomy" id="69962"/>
    <lineage>
        <taxon>Bacteria</taxon>
        <taxon>Pseudomonadati</taxon>
        <taxon>Pseudomonadota</taxon>
        <taxon>Gammaproteobacteria</taxon>
        <taxon>Pseudomonadales</taxon>
        <taxon>Pseudomonadaceae</taxon>
        <taxon>Azomonas</taxon>
    </lineage>
</organism>
<accession>A0A839T750</accession>
<evidence type="ECO:0000313" key="2">
    <source>
        <dbReference type="Proteomes" id="UP000549250"/>
    </source>
</evidence>
<protein>
    <submittedName>
        <fullName evidence="1">Uncharacterized protein</fullName>
    </submittedName>
</protein>
<feature type="non-terminal residue" evidence="1">
    <location>
        <position position="1"/>
    </location>
</feature>
<evidence type="ECO:0000313" key="1">
    <source>
        <dbReference type="EMBL" id="MBB3105301.1"/>
    </source>
</evidence>
<dbReference type="EMBL" id="JACHXI010000032">
    <property type="protein sequence ID" value="MBB3105301.1"/>
    <property type="molecule type" value="Genomic_DNA"/>
</dbReference>
<keyword evidence="2" id="KW-1185">Reference proteome</keyword>
<sequence length="249" mass="27785">QMSNAQRTGRRLTCGDLEFYNSGQRTFGDLMRGADDFQRVQYLIQISHENPQQLQQALFQVWVHDETGATAIVPDGYELENDGNVCVAKSTSGPFQLLIWGARTPHLFDVQWRSQEFEQRVVGSQIPYQFGWQIDPALTTFVMMPNGAMLPGPQHRPNGLVFNRKGFILAKKAMPFPGAPVPLAHSFHTLVAPSGNFLGIAALNDEIDVNLQQCITQQLSGPQCSGAYTHLHEWTRFVLATQLSTFPAL</sequence>
<dbReference type="AlphaFoldDB" id="A0A839T750"/>